<dbReference type="GO" id="GO:0003678">
    <property type="term" value="F:DNA helicase activity"/>
    <property type="evidence" value="ECO:0007669"/>
    <property type="project" value="UniProtKB-EC"/>
</dbReference>
<name>A0A644U7M1_9ZZZZ</name>
<evidence type="ECO:0000256" key="4">
    <source>
        <dbReference type="ARBA" id="ARBA00022840"/>
    </source>
</evidence>
<dbReference type="GO" id="GO:0005524">
    <property type="term" value="F:ATP binding"/>
    <property type="evidence" value="ECO:0007669"/>
    <property type="project" value="UniProtKB-KW"/>
</dbReference>
<dbReference type="GO" id="GO:0003677">
    <property type="term" value="F:DNA binding"/>
    <property type="evidence" value="ECO:0007669"/>
    <property type="project" value="InterPro"/>
</dbReference>
<comment type="caution">
    <text evidence="6">The sequence shown here is derived from an EMBL/GenBank/DDBJ whole genome shotgun (WGS) entry which is preliminary data.</text>
</comment>
<dbReference type="SUPFAM" id="SSF52540">
    <property type="entry name" value="P-loop containing nucleoside triphosphate hydrolases"/>
    <property type="match status" value="1"/>
</dbReference>
<dbReference type="EC" id="3.6.4.12" evidence="6"/>
<dbReference type="AlphaFoldDB" id="A0A644U7M1"/>
<evidence type="ECO:0000256" key="1">
    <source>
        <dbReference type="ARBA" id="ARBA00022741"/>
    </source>
</evidence>
<organism evidence="6">
    <name type="scientific">bioreactor metagenome</name>
    <dbReference type="NCBI Taxonomy" id="1076179"/>
    <lineage>
        <taxon>unclassified sequences</taxon>
        <taxon>metagenomes</taxon>
        <taxon>ecological metagenomes</taxon>
    </lineage>
</organism>
<evidence type="ECO:0000256" key="3">
    <source>
        <dbReference type="ARBA" id="ARBA00022806"/>
    </source>
</evidence>
<reference evidence="6" key="1">
    <citation type="submission" date="2019-08" db="EMBL/GenBank/DDBJ databases">
        <authorList>
            <person name="Kucharzyk K."/>
            <person name="Murdoch R.W."/>
            <person name="Higgins S."/>
            <person name="Loffler F."/>
        </authorList>
    </citation>
    <scope>NUCLEOTIDE SEQUENCE</scope>
</reference>
<evidence type="ECO:0000259" key="5">
    <source>
        <dbReference type="PROSITE" id="PS51198"/>
    </source>
</evidence>
<dbReference type="EMBL" id="VSSQ01000084">
    <property type="protein sequence ID" value="MPL74944.1"/>
    <property type="molecule type" value="Genomic_DNA"/>
</dbReference>
<dbReference type="InterPro" id="IPR014016">
    <property type="entry name" value="UvrD-like_ATP-bd"/>
</dbReference>
<evidence type="ECO:0000313" key="6">
    <source>
        <dbReference type="EMBL" id="MPL74944.1"/>
    </source>
</evidence>
<dbReference type="InterPro" id="IPR027417">
    <property type="entry name" value="P-loop_NTPase"/>
</dbReference>
<keyword evidence="3 6" id="KW-0347">Helicase</keyword>
<dbReference type="GO" id="GO:0016787">
    <property type="term" value="F:hydrolase activity"/>
    <property type="evidence" value="ECO:0007669"/>
    <property type="project" value="UniProtKB-KW"/>
</dbReference>
<sequence>MASKVEHLIMRCIDNNESFIVEAGAGSGKTWSLVQALFYILQVKGNQLKVANRKIACITYTNVAKEEIIDRIQANELIDVKTIHDFLWNIIKPFQRELKLELIEILKTQYTKNTDILRTSKTTTKKYAEAKEKADKYKLTLDELDKFKGKIEYKDYYDRKKGIVSHDDILKLATALLGKYNKIYKIIQDTYPIIFIDEYQDTNQEIAEVLLNNVKNNSSILFGLFGDYNQQIYVKTIGKVDDTKFSLKKIPKDENYRCSLEVISLLNKLRSDIEQRQSGEEKHGRCVCYYVNDTELDTEEFISSKIYRELNITEEMEIKRLYLVTKSIAKRNGYLGLHDLYDEENKDVTNRRAKNKDELLKNKDNRDCPFANFLFEIEELIELYQNNKIQRLLAKTSYELICMEDKTKLDNLMQKLIKLASKSSIQEIFEFVWNNNLLKKPSKIKYIYDNKELHDDFIIALMKMEYKQFQNLYYTVKKTSPFSTDHGTKGAEFDNVVCFVDDNDWKTSYNFSNYFDGTDAGTPRFDKTKNMLYVICSRARYNLAIVFLSKLSDNSQKKVELLFGERNYFPEK</sequence>
<dbReference type="Gene3D" id="3.40.50.300">
    <property type="entry name" value="P-loop containing nucleotide triphosphate hydrolases"/>
    <property type="match status" value="2"/>
</dbReference>
<dbReference type="PROSITE" id="PS51198">
    <property type="entry name" value="UVRD_HELICASE_ATP_BIND"/>
    <property type="match status" value="1"/>
</dbReference>
<feature type="domain" description="UvrD-like helicase ATP-binding" evidence="5">
    <location>
        <begin position="2"/>
        <end position="272"/>
    </location>
</feature>
<keyword evidence="2 6" id="KW-0378">Hydrolase</keyword>
<protein>
    <submittedName>
        <fullName evidence="6">ATP-dependent DNA helicase Rep</fullName>
        <ecNumber evidence="6">3.6.4.12</ecNumber>
    </submittedName>
</protein>
<evidence type="ECO:0000256" key="2">
    <source>
        <dbReference type="ARBA" id="ARBA00022801"/>
    </source>
</evidence>
<dbReference type="InterPro" id="IPR000212">
    <property type="entry name" value="DNA_helicase_UvrD/REP"/>
</dbReference>
<accession>A0A644U7M1</accession>
<keyword evidence="4" id="KW-0067">ATP-binding</keyword>
<keyword evidence="1" id="KW-0547">Nucleotide-binding</keyword>
<dbReference type="PANTHER" id="PTHR11070">
    <property type="entry name" value="UVRD / RECB / PCRA DNA HELICASE FAMILY MEMBER"/>
    <property type="match status" value="1"/>
</dbReference>
<gene>
    <name evidence="6" type="primary">rep_5</name>
    <name evidence="6" type="ORF">SDC9_20763</name>
</gene>
<dbReference type="Pfam" id="PF00580">
    <property type="entry name" value="UvrD-helicase"/>
    <property type="match status" value="1"/>
</dbReference>
<proteinExistence type="predicted"/>